<evidence type="ECO:0000313" key="6">
    <source>
        <dbReference type="EMBL" id="SNT15876.1"/>
    </source>
</evidence>
<protein>
    <submittedName>
        <fullName evidence="6">Uncharacterized conserved protein, contains HEPN domain</fullName>
    </submittedName>
</protein>
<dbReference type="InterPro" id="IPR051813">
    <property type="entry name" value="HepT_RNase_toxin"/>
</dbReference>
<keyword evidence="2" id="KW-1277">Toxin-antitoxin system</keyword>
<evidence type="ECO:0000256" key="2">
    <source>
        <dbReference type="ARBA" id="ARBA00022649"/>
    </source>
</evidence>
<keyword evidence="3" id="KW-0540">Nuclease</keyword>
<sequence>MPKTPAPYLAAAIEALTKIRSARPSSAVELETNHLLWDATLMRVQVAGEYLSKVRDNFPEYYSEHQDDSWHKLIALRNIISHAYSDIDPIIMWDVISNRLDPLNVRLLSLADELAAD</sequence>
<dbReference type="GO" id="GO:0000166">
    <property type="term" value="F:nucleotide binding"/>
    <property type="evidence" value="ECO:0007669"/>
    <property type="project" value="UniProtKB-KW"/>
</dbReference>
<dbReference type="GO" id="GO:0016787">
    <property type="term" value="F:hydrolase activity"/>
    <property type="evidence" value="ECO:0007669"/>
    <property type="project" value="UniProtKB-KW"/>
</dbReference>
<dbReference type="EMBL" id="FZOW01000010">
    <property type="protein sequence ID" value="SNT15876.1"/>
    <property type="molecule type" value="Genomic_DNA"/>
</dbReference>
<dbReference type="GO" id="GO:0110001">
    <property type="term" value="C:toxin-antitoxin complex"/>
    <property type="evidence" value="ECO:0007669"/>
    <property type="project" value="InterPro"/>
</dbReference>
<dbReference type="RefSeq" id="WP_089248496.1">
    <property type="nucleotide sequence ID" value="NZ_FZOW01000010.1"/>
</dbReference>
<dbReference type="Proteomes" id="UP000198327">
    <property type="component" value="Unassembled WGS sequence"/>
</dbReference>
<gene>
    <name evidence="6" type="ORF">SAMN05421642_11083</name>
</gene>
<name>A0A239KBU7_9NOCA</name>
<evidence type="ECO:0000256" key="1">
    <source>
        <dbReference type="ARBA" id="ARBA00022553"/>
    </source>
</evidence>
<proteinExistence type="predicted"/>
<dbReference type="AlphaFoldDB" id="A0A239KBU7"/>
<dbReference type="Pfam" id="PF01934">
    <property type="entry name" value="HepT-like"/>
    <property type="match status" value="1"/>
</dbReference>
<dbReference type="InterPro" id="IPR008201">
    <property type="entry name" value="HepT-like"/>
</dbReference>
<evidence type="ECO:0000256" key="4">
    <source>
        <dbReference type="ARBA" id="ARBA00022741"/>
    </source>
</evidence>
<evidence type="ECO:0000256" key="5">
    <source>
        <dbReference type="ARBA" id="ARBA00022801"/>
    </source>
</evidence>
<dbReference type="PANTHER" id="PTHR34139">
    <property type="entry name" value="UPF0331 PROTEIN MJ0127"/>
    <property type="match status" value="1"/>
</dbReference>
<keyword evidence="7" id="KW-1185">Reference proteome</keyword>
<dbReference type="GO" id="GO:0004540">
    <property type="term" value="F:RNA nuclease activity"/>
    <property type="evidence" value="ECO:0007669"/>
    <property type="project" value="InterPro"/>
</dbReference>
<dbReference type="OrthoDB" id="159782at2"/>
<reference evidence="7" key="1">
    <citation type="submission" date="2017-06" db="EMBL/GenBank/DDBJ databases">
        <authorList>
            <person name="Varghese N."/>
            <person name="Submissions S."/>
        </authorList>
    </citation>
    <scope>NUCLEOTIDE SEQUENCE [LARGE SCALE GENOMIC DNA]</scope>
    <source>
        <strain evidence="7">JCM 23211</strain>
    </source>
</reference>
<organism evidence="6 7">
    <name type="scientific">Rhodococcoides kyotonense</name>
    <dbReference type="NCBI Taxonomy" id="398843"/>
    <lineage>
        <taxon>Bacteria</taxon>
        <taxon>Bacillati</taxon>
        <taxon>Actinomycetota</taxon>
        <taxon>Actinomycetes</taxon>
        <taxon>Mycobacteriales</taxon>
        <taxon>Nocardiaceae</taxon>
        <taxon>Rhodococcoides</taxon>
    </lineage>
</organism>
<dbReference type="PANTHER" id="PTHR34139:SF1">
    <property type="entry name" value="RNASE MJ1380-RELATED"/>
    <property type="match status" value="1"/>
</dbReference>
<evidence type="ECO:0000256" key="3">
    <source>
        <dbReference type="ARBA" id="ARBA00022722"/>
    </source>
</evidence>
<keyword evidence="4" id="KW-0547">Nucleotide-binding</keyword>
<accession>A0A239KBU7</accession>
<keyword evidence="1" id="KW-0597">Phosphoprotein</keyword>
<evidence type="ECO:0000313" key="7">
    <source>
        <dbReference type="Proteomes" id="UP000198327"/>
    </source>
</evidence>
<keyword evidence="5" id="KW-0378">Hydrolase</keyword>